<keyword evidence="3" id="KW-1185">Reference proteome</keyword>
<feature type="domain" description="Reverse transcriptase" evidence="1">
    <location>
        <begin position="240"/>
        <end position="484"/>
    </location>
</feature>
<dbReference type="InterPro" id="IPR036691">
    <property type="entry name" value="Endo/exonu/phosph_ase_sf"/>
</dbReference>
<evidence type="ECO:0000313" key="3">
    <source>
        <dbReference type="Proteomes" id="UP001151760"/>
    </source>
</evidence>
<reference evidence="2" key="2">
    <citation type="submission" date="2022-01" db="EMBL/GenBank/DDBJ databases">
        <authorList>
            <person name="Yamashiro T."/>
            <person name="Shiraishi A."/>
            <person name="Satake H."/>
            <person name="Nakayama K."/>
        </authorList>
    </citation>
    <scope>NUCLEOTIDE SEQUENCE</scope>
</reference>
<dbReference type="CDD" id="cd01650">
    <property type="entry name" value="RT_nLTR_like"/>
    <property type="match status" value="1"/>
</dbReference>
<comment type="caution">
    <text evidence="2">The sequence shown here is derived from an EMBL/GenBank/DDBJ whole genome shotgun (WGS) entry which is preliminary data.</text>
</comment>
<name>A0ABQ5INH4_9ASTR</name>
<dbReference type="Proteomes" id="UP001151760">
    <property type="component" value="Unassembled WGS sequence"/>
</dbReference>
<dbReference type="PANTHER" id="PTHR46890:SF48">
    <property type="entry name" value="RNA-DIRECTED DNA POLYMERASE"/>
    <property type="match status" value="1"/>
</dbReference>
<dbReference type="InterPro" id="IPR043502">
    <property type="entry name" value="DNA/RNA_pol_sf"/>
</dbReference>
<protein>
    <submittedName>
        <fullName evidence="2">RNA-directed DNA polymerase, eukaryota, reverse transcriptase zinc-binding domain protein</fullName>
    </submittedName>
</protein>
<evidence type="ECO:0000259" key="1">
    <source>
        <dbReference type="PROSITE" id="PS50878"/>
    </source>
</evidence>
<dbReference type="EMBL" id="BQNB010020990">
    <property type="protein sequence ID" value="GJU01717.1"/>
    <property type="molecule type" value="Genomic_DNA"/>
</dbReference>
<dbReference type="PANTHER" id="PTHR46890">
    <property type="entry name" value="NON-LTR RETROLELEMENT REVERSE TRANSCRIPTASE-LIKE PROTEIN-RELATED"/>
    <property type="match status" value="1"/>
</dbReference>
<dbReference type="PROSITE" id="PS50878">
    <property type="entry name" value="RT_POL"/>
    <property type="match status" value="1"/>
</dbReference>
<gene>
    <name evidence="2" type="ORF">Tco_1112055</name>
</gene>
<dbReference type="Gene3D" id="3.60.10.10">
    <property type="entry name" value="Endonuclease/exonuclease/phosphatase"/>
    <property type="match status" value="1"/>
</dbReference>
<evidence type="ECO:0000313" key="2">
    <source>
        <dbReference type="EMBL" id="GJU01717.1"/>
    </source>
</evidence>
<sequence length="641" mass="74272">MGDFNVTLKHEEHCAGSSVMTNDMQDFYDVVNELEVNDICSSGFFYTWTKSLRNPNNSILKKLDRMMSNEAFMEEFGNAHGVFLPYMVSDHSPSILCLPDKLPKVKKSFKFSNFVADKEEFKDIVKKARRHKTRIETIYDENGEGFNEELVAEQFVKHFKNFLEQAKLVKHLNCVGDIIKTKLCLEEVEEMAVEVTDNEIKAVIFDIDSNKAPGPDGFSACFFKKTWDIIGKDVCNAVKDFFSNGKLLGEVNATLIALVPKCHVPLKVSEFRPIACCNVIYKCISKIITNRIKNGLTKIVSCNQSAFVPGRHIQDNILITQELLRGYNRKNRPKRCAMKIDIQKAYDTVNWDFLNETLEVHGYFKGGRGLRQSDPMSPYLFTLVMEIFNLIMMKKIEEAQNFKYHFGCKEIKLTNICFADDLLVVCNGDKDSLEVVKSSLNEFSLVSELFPNLSKSTIYFGSINEKERSELLKICPREWYGKYPSLRNIQCLAIIENKKDEVLWLNRNGVSMPYSTKYEWKDLRGVWPVHELRQFIKLDKDYESMVEVVEYMEDQASKNKSWRVLNRLILAATTYYIWQERNGRVFKNKSRIEIELCCVIKENIKNKLMSLKVKRSREVVKIAEIWGLSWSNMQLKPVDQI</sequence>
<proteinExistence type="predicted"/>
<dbReference type="InterPro" id="IPR052343">
    <property type="entry name" value="Retrotransposon-Effector_Assoc"/>
</dbReference>
<reference evidence="2" key="1">
    <citation type="journal article" date="2022" name="Int. J. Mol. Sci.">
        <title>Draft Genome of Tanacetum Coccineum: Genomic Comparison of Closely Related Tanacetum-Family Plants.</title>
        <authorList>
            <person name="Yamashiro T."/>
            <person name="Shiraishi A."/>
            <person name="Nakayama K."/>
            <person name="Satake H."/>
        </authorList>
    </citation>
    <scope>NUCLEOTIDE SEQUENCE</scope>
</reference>
<dbReference type="Pfam" id="PF00078">
    <property type="entry name" value="RVT_1"/>
    <property type="match status" value="1"/>
</dbReference>
<dbReference type="InterPro" id="IPR000477">
    <property type="entry name" value="RT_dom"/>
</dbReference>
<dbReference type="SUPFAM" id="SSF56672">
    <property type="entry name" value="DNA/RNA polymerases"/>
    <property type="match status" value="1"/>
</dbReference>
<keyword evidence="2" id="KW-0695">RNA-directed DNA polymerase</keyword>
<accession>A0ABQ5INH4</accession>
<keyword evidence="2" id="KW-0808">Transferase</keyword>
<organism evidence="2 3">
    <name type="scientific">Tanacetum coccineum</name>
    <dbReference type="NCBI Taxonomy" id="301880"/>
    <lineage>
        <taxon>Eukaryota</taxon>
        <taxon>Viridiplantae</taxon>
        <taxon>Streptophyta</taxon>
        <taxon>Embryophyta</taxon>
        <taxon>Tracheophyta</taxon>
        <taxon>Spermatophyta</taxon>
        <taxon>Magnoliopsida</taxon>
        <taxon>eudicotyledons</taxon>
        <taxon>Gunneridae</taxon>
        <taxon>Pentapetalae</taxon>
        <taxon>asterids</taxon>
        <taxon>campanulids</taxon>
        <taxon>Asterales</taxon>
        <taxon>Asteraceae</taxon>
        <taxon>Asteroideae</taxon>
        <taxon>Anthemideae</taxon>
        <taxon>Anthemidinae</taxon>
        <taxon>Tanacetum</taxon>
    </lineage>
</organism>
<dbReference type="GO" id="GO:0003964">
    <property type="term" value="F:RNA-directed DNA polymerase activity"/>
    <property type="evidence" value="ECO:0007669"/>
    <property type="project" value="UniProtKB-KW"/>
</dbReference>
<keyword evidence="2" id="KW-0548">Nucleotidyltransferase</keyword>
<dbReference type="SUPFAM" id="SSF56219">
    <property type="entry name" value="DNase I-like"/>
    <property type="match status" value="1"/>
</dbReference>